<gene>
    <name evidence="1" type="ORF">DFJ64_1583</name>
</gene>
<dbReference type="EMBL" id="QTUC01000001">
    <property type="protein sequence ID" value="REF36183.1"/>
    <property type="molecule type" value="Genomic_DNA"/>
</dbReference>
<comment type="caution">
    <text evidence="1">The sequence shown here is derived from an EMBL/GenBank/DDBJ whole genome shotgun (WGS) entry which is preliminary data.</text>
</comment>
<dbReference type="Pfam" id="PF04075">
    <property type="entry name" value="F420H2_quin_red"/>
    <property type="match status" value="1"/>
</dbReference>
<keyword evidence="2" id="KW-1185">Reference proteome</keyword>
<evidence type="ECO:0000313" key="2">
    <source>
        <dbReference type="Proteomes" id="UP000256485"/>
    </source>
</evidence>
<dbReference type="AlphaFoldDB" id="A0A3D9V663"/>
<proteinExistence type="predicted"/>
<accession>A0A3D9V663</accession>
<name>A0A3D9V663_THECX</name>
<evidence type="ECO:0000313" key="1">
    <source>
        <dbReference type="EMBL" id="REF36183.1"/>
    </source>
</evidence>
<dbReference type="Gene3D" id="2.30.110.10">
    <property type="entry name" value="Electron Transport, Fmn-binding Protein, Chain A"/>
    <property type="match status" value="1"/>
</dbReference>
<organism evidence="1 2">
    <name type="scientific">Thermasporomyces composti</name>
    <dbReference type="NCBI Taxonomy" id="696763"/>
    <lineage>
        <taxon>Bacteria</taxon>
        <taxon>Bacillati</taxon>
        <taxon>Actinomycetota</taxon>
        <taxon>Actinomycetes</taxon>
        <taxon>Propionibacteriales</taxon>
        <taxon>Nocardioidaceae</taxon>
        <taxon>Thermasporomyces</taxon>
    </lineage>
</organism>
<reference evidence="1 2" key="1">
    <citation type="submission" date="2018-08" db="EMBL/GenBank/DDBJ databases">
        <title>Sequencing the genomes of 1000 actinobacteria strains.</title>
        <authorList>
            <person name="Klenk H.-P."/>
        </authorList>
    </citation>
    <scope>NUCLEOTIDE SEQUENCE [LARGE SCALE GENOMIC DNA]</scope>
    <source>
        <strain evidence="1 2">DSM 22891</strain>
    </source>
</reference>
<dbReference type="GO" id="GO:0016491">
    <property type="term" value="F:oxidoreductase activity"/>
    <property type="evidence" value="ECO:0007669"/>
    <property type="project" value="InterPro"/>
</dbReference>
<protein>
    <submittedName>
        <fullName evidence="1">Deazaflavin-dependent oxidoreductase (Nitroreductase family)</fullName>
    </submittedName>
</protein>
<dbReference type="InterPro" id="IPR004378">
    <property type="entry name" value="F420H2_quin_Rdtase"/>
</dbReference>
<sequence>MVLSRRVARFNRRATNRVLGHVAPWLPGFGVLTHVGRRSGHRYRTPLNVFRTPDGYVVALTYGPDADWVKNVLAAGECELTTRGRTVRLRDPRVVHDESRRPMPLVVRQVLRLIDASHFLYLTEAD</sequence>
<dbReference type="OrthoDB" id="3778270at2"/>
<dbReference type="InterPro" id="IPR012349">
    <property type="entry name" value="Split_barrel_FMN-bd"/>
</dbReference>
<dbReference type="NCBIfam" id="TIGR00026">
    <property type="entry name" value="hi_GC_TIGR00026"/>
    <property type="match status" value="1"/>
</dbReference>
<dbReference type="RefSeq" id="WP_115849857.1">
    <property type="nucleotide sequence ID" value="NZ_QTUC01000001.1"/>
</dbReference>
<dbReference type="Proteomes" id="UP000256485">
    <property type="component" value="Unassembled WGS sequence"/>
</dbReference>